<evidence type="ECO:0000313" key="3">
    <source>
        <dbReference type="EMBL" id="PRY69197.1"/>
    </source>
</evidence>
<name>A0A2T0VG58_9MICO</name>
<keyword evidence="1" id="KW-0812">Transmembrane</keyword>
<keyword evidence="4" id="KW-1185">Reference proteome</keyword>
<organism evidence="3 4">
    <name type="scientific">Glaciihabitans tibetensis</name>
    <dbReference type="NCBI Taxonomy" id="1266600"/>
    <lineage>
        <taxon>Bacteria</taxon>
        <taxon>Bacillati</taxon>
        <taxon>Actinomycetota</taxon>
        <taxon>Actinomycetes</taxon>
        <taxon>Micrococcales</taxon>
        <taxon>Microbacteriaceae</taxon>
        <taxon>Glaciihabitans</taxon>
    </lineage>
</organism>
<proteinExistence type="predicted"/>
<dbReference type="InterPro" id="IPR002881">
    <property type="entry name" value="DUF58"/>
</dbReference>
<protein>
    <submittedName>
        <fullName evidence="3">Uncharacterized protein DUF58</fullName>
    </submittedName>
</protein>
<gene>
    <name evidence="3" type="ORF">B0I08_103405</name>
</gene>
<evidence type="ECO:0000259" key="2">
    <source>
        <dbReference type="Pfam" id="PF01882"/>
    </source>
</evidence>
<reference evidence="3 4" key="1">
    <citation type="submission" date="2018-03" db="EMBL/GenBank/DDBJ databases">
        <title>Genomic Encyclopedia of Type Strains, Phase III (KMG-III): the genomes of soil and plant-associated and newly described type strains.</title>
        <authorList>
            <person name="Whitman W."/>
        </authorList>
    </citation>
    <scope>NUCLEOTIDE SEQUENCE [LARGE SCALE GENOMIC DNA]</scope>
    <source>
        <strain evidence="3 4">CGMCC 1.12484</strain>
    </source>
</reference>
<keyword evidence="1" id="KW-0472">Membrane</keyword>
<accession>A0A2T0VG58</accession>
<feature type="transmembrane region" description="Helical" evidence="1">
    <location>
        <begin position="84"/>
        <end position="108"/>
    </location>
</feature>
<dbReference type="AlphaFoldDB" id="A0A2T0VG58"/>
<dbReference type="PANTHER" id="PTHR34351:SF1">
    <property type="entry name" value="SLR1927 PROTEIN"/>
    <property type="match status" value="1"/>
</dbReference>
<comment type="caution">
    <text evidence="3">The sequence shown here is derived from an EMBL/GenBank/DDBJ whole genome shotgun (WGS) entry which is preliminary data.</text>
</comment>
<feature type="domain" description="DUF58" evidence="2">
    <location>
        <begin position="246"/>
        <end position="326"/>
    </location>
</feature>
<dbReference type="OrthoDB" id="9812729at2"/>
<dbReference type="PANTHER" id="PTHR34351">
    <property type="entry name" value="SLR1927 PROTEIN-RELATED"/>
    <property type="match status" value="1"/>
</dbReference>
<dbReference type="Pfam" id="PF01882">
    <property type="entry name" value="DUF58"/>
    <property type="match status" value="1"/>
</dbReference>
<feature type="transmembrane region" description="Helical" evidence="1">
    <location>
        <begin position="54"/>
        <end position="78"/>
    </location>
</feature>
<evidence type="ECO:0000256" key="1">
    <source>
        <dbReference type="SAM" id="Phobius"/>
    </source>
</evidence>
<evidence type="ECO:0000313" key="4">
    <source>
        <dbReference type="Proteomes" id="UP000237983"/>
    </source>
</evidence>
<dbReference type="EMBL" id="PVTL01000003">
    <property type="protein sequence ID" value="PRY69197.1"/>
    <property type="molecule type" value="Genomic_DNA"/>
</dbReference>
<keyword evidence="1" id="KW-1133">Transmembrane helix</keyword>
<sequence>MSSVTEQVPARSVRLRRARGKLGSGMSRAGVTTKTLLQVAALPPRRAWTAIRPLLAVISPLGWIVLGSAVAIAVTGYLLGWQEFVYLAITLVAGMIVATGFIFGRSAYTVEIELSPRRVVAGERALGRLLVRNIRPRRSSASRMELPVGAGVADFVIPALEPREEHVELFAVPTTRRAVIVAGPAVSVRGDELGLLRRTVKWAEPIELFVHPVTTPLAPSAAGLVRDLEGEVTKTITNNDISFHALRAYQPGDDRRYVHWRTSARTGQLMVRQFEETRRSQLIIVFVADKAHYESEDEFELAVSVLASLGVQVMRDGTKVAVVSERVELRTRTVTSLLDESCRLEPVSSPYRTTREFARTATLRLPSPSVVMVVSGSRLPIGDFRAVERLFGLDTVTVGFRAEFGAAPQLTSINSLRVATVGALTDLPRLVRRAS</sequence>
<dbReference type="Proteomes" id="UP000237983">
    <property type="component" value="Unassembled WGS sequence"/>
</dbReference>